<dbReference type="Gene3D" id="1.10.3210.10">
    <property type="entry name" value="Hypothetical protein af1432"/>
    <property type="match status" value="1"/>
</dbReference>
<dbReference type="CDD" id="cd00077">
    <property type="entry name" value="HDc"/>
    <property type="match status" value="1"/>
</dbReference>
<dbReference type="Proteomes" id="UP000070578">
    <property type="component" value="Unassembled WGS sequence"/>
</dbReference>
<dbReference type="PANTHER" id="PTHR33525">
    <property type="match status" value="1"/>
</dbReference>
<reference evidence="2 3" key="2">
    <citation type="submission" date="2016-03" db="EMBL/GenBank/DDBJ databases">
        <title>New uncultured bacterium of the family Gallionellaceae from acid mine drainage: description and reconstruction of genome based on metagenomic analysis of microbial community.</title>
        <authorList>
            <person name="Kadnikov V."/>
            <person name="Ivasenko D."/>
            <person name="Beletsky A."/>
            <person name="Mardanov A."/>
            <person name="Danilova E."/>
            <person name="Pimenov N."/>
            <person name="Karnachuk O."/>
            <person name="Ravin N."/>
        </authorList>
    </citation>
    <scope>NUCLEOTIDE SEQUENCE [LARGE SCALE GENOMIC DNA]</scope>
    <source>
        <strain evidence="2">ShG14-8</strain>
    </source>
</reference>
<dbReference type="SUPFAM" id="SSF109604">
    <property type="entry name" value="HD-domain/PDEase-like"/>
    <property type="match status" value="1"/>
</dbReference>
<evidence type="ECO:0000259" key="1">
    <source>
        <dbReference type="PROSITE" id="PS51833"/>
    </source>
</evidence>
<reference evidence="2 3" key="1">
    <citation type="submission" date="2016-02" db="EMBL/GenBank/DDBJ databases">
        <authorList>
            <person name="Wen L."/>
            <person name="He K."/>
            <person name="Yang H."/>
        </authorList>
    </citation>
    <scope>NUCLEOTIDE SEQUENCE [LARGE SCALE GENOMIC DNA]</scope>
    <source>
        <strain evidence="2">ShG14-8</strain>
    </source>
</reference>
<gene>
    <name evidence="2" type="ORF">AWT59_3443</name>
</gene>
<dbReference type="AlphaFoldDB" id="A0A139BNQ0"/>
<dbReference type="PROSITE" id="PS51833">
    <property type="entry name" value="HDOD"/>
    <property type="match status" value="1"/>
</dbReference>
<dbReference type="EMBL" id="LSLI01000261">
    <property type="protein sequence ID" value="KXS30433.1"/>
    <property type="molecule type" value="Genomic_DNA"/>
</dbReference>
<dbReference type="PANTHER" id="PTHR33525:SF3">
    <property type="entry name" value="RIBONUCLEASE Y"/>
    <property type="match status" value="1"/>
</dbReference>
<comment type="caution">
    <text evidence="2">The sequence shown here is derived from an EMBL/GenBank/DDBJ whole genome shotgun (WGS) entry which is preliminary data.</text>
</comment>
<dbReference type="InterPro" id="IPR006675">
    <property type="entry name" value="HDIG_dom"/>
</dbReference>
<dbReference type="Pfam" id="PF08668">
    <property type="entry name" value="HDOD"/>
    <property type="match status" value="1"/>
</dbReference>
<evidence type="ECO:0000313" key="3">
    <source>
        <dbReference type="Proteomes" id="UP000070578"/>
    </source>
</evidence>
<evidence type="ECO:0000313" key="2">
    <source>
        <dbReference type="EMBL" id="KXS30433.1"/>
    </source>
</evidence>
<protein>
    <submittedName>
        <fullName evidence="2">Putative signal transduction protein</fullName>
    </submittedName>
</protein>
<name>A0A139BNQ0_9PROT</name>
<dbReference type="NCBIfam" id="TIGR00277">
    <property type="entry name" value="HDIG"/>
    <property type="match status" value="1"/>
</dbReference>
<dbReference type="InterPro" id="IPR013976">
    <property type="entry name" value="HDOD"/>
</dbReference>
<proteinExistence type="predicted"/>
<dbReference type="InterPro" id="IPR003607">
    <property type="entry name" value="HD/PDEase_dom"/>
</dbReference>
<feature type="domain" description="HDOD" evidence="1">
    <location>
        <begin position="21"/>
        <end position="219"/>
    </location>
</feature>
<accession>A0A139BNQ0</accession>
<sequence length="289" mass="31789">MSTISRPPIDLKQAVSKLDSLPALPIIAQKLLALKLDNDQDEQQMLLLIAQDPLISARIIGLANSPLFGAFRKISTVKDASLLLGLKKVRSVATGLALMSQMNKSAGRLNISALWEHNMGIAFAILVIVHAMPAKMRINDDLSFLAGMLHDVGYSVLAHLDIERSDEVQTRMITEPNRLALDIEREIVELTHDELGAELARHWNLPEEIVAAIRFHHDVSKSDSAQPLARIINLAEKLLPSFGFPEQIDTTITPEDWLTLGIDPGRAEDINAQVAEQAEQASQFASSFS</sequence>
<organism evidence="2 3">
    <name type="scientific">Candidatus Gallionella acididurans</name>
    <dbReference type="NCBI Taxonomy" id="1796491"/>
    <lineage>
        <taxon>Bacteria</taxon>
        <taxon>Pseudomonadati</taxon>
        <taxon>Pseudomonadota</taxon>
        <taxon>Betaproteobacteria</taxon>
        <taxon>Nitrosomonadales</taxon>
        <taxon>Gallionellaceae</taxon>
        <taxon>Gallionella</taxon>
    </lineage>
</organism>
<dbReference type="InterPro" id="IPR052340">
    <property type="entry name" value="RNase_Y/CdgJ"/>
</dbReference>